<feature type="region of interest" description="Disordered" evidence="1">
    <location>
        <begin position="1"/>
        <end position="42"/>
    </location>
</feature>
<evidence type="ECO:0008006" key="4">
    <source>
        <dbReference type="Google" id="ProtNLM"/>
    </source>
</evidence>
<dbReference type="RefSeq" id="XP_066074753.1">
    <property type="nucleotide sequence ID" value="XM_066218656.1"/>
</dbReference>
<reference evidence="2 3" key="1">
    <citation type="submission" date="2024-01" db="EMBL/GenBank/DDBJ databases">
        <title>Comparative genomics of Cryptococcus and Kwoniella reveals pathogenesis evolution and contrasting modes of karyotype evolution via chromosome fusion or intercentromeric recombination.</title>
        <authorList>
            <person name="Coelho M.A."/>
            <person name="David-Palma M."/>
            <person name="Shea T."/>
            <person name="Bowers K."/>
            <person name="McGinley-Smith S."/>
            <person name="Mohammad A.W."/>
            <person name="Gnirke A."/>
            <person name="Yurkov A.M."/>
            <person name="Nowrousian M."/>
            <person name="Sun S."/>
            <person name="Cuomo C.A."/>
            <person name="Heitman J."/>
        </authorList>
    </citation>
    <scope>NUCLEOTIDE SEQUENCE [LARGE SCALE GENOMIC DNA]</scope>
    <source>
        <strain evidence="2 3">CBS 6074</strain>
    </source>
</reference>
<keyword evidence="3" id="KW-1185">Reference proteome</keyword>
<dbReference type="GeneID" id="91093563"/>
<dbReference type="Proteomes" id="UP001355207">
    <property type="component" value="Chromosome 3"/>
</dbReference>
<feature type="region of interest" description="Disordered" evidence="1">
    <location>
        <begin position="67"/>
        <end position="89"/>
    </location>
</feature>
<feature type="compositionally biased region" description="Polar residues" evidence="1">
    <location>
        <begin position="1"/>
        <end position="33"/>
    </location>
</feature>
<sequence>MTGSLGSEKSASTKESTVDGNQAGTLTLSSDSRSGTKDLGTYQCDWQNYNPVECTTFLQDVHEPTLGIPIPGSWKETEVSVQPPTSSRN</sequence>
<feature type="compositionally biased region" description="Polar residues" evidence="1">
    <location>
        <begin position="79"/>
        <end position="89"/>
    </location>
</feature>
<proteinExistence type="predicted"/>
<accession>A0AAX4JTW5</accession>
<evidence type="ECO:0000313" key="3">
    <source>
        <dbReference type="Proteomes" id="UP001355207"/>
    </source>
</evidence>
<evidence type="ECO:0000313" key="2">
    <source>
        <dbReference type="EMBL" id="WWC87990.1"/>
    </source>
</evidence>
<evidence type="ECO:0000256" key="1">
    <source>
        <dbReference type="SAM" id="MobiDB-lite"/>
    </source>
</evidence>
<gene>
    <name evidence="2" type="ORF">L201_002892</name>
</gene>
<name>A0AAX4JTW5_9TREE</name>
<dbReference type="AlphaFoldDB" id="A0AAX4JTW5"/>
<protein>
    <recommendedName>
        <fullName evidence="4">Ig-like domain-containing protein</fullName>
    </recommendedName>
</protein>
<organism evidence="2 3">
    <name type="scientific">Kwoniella dendrophila CBS 6074</name>
    <dbReference type="NCBI Taxonomy" id="1295534"/>
    <lineage>
        <taxon>Eukaryota</taxon>
        <taxon>Fungi</taxon>
        <taxon>Dikarya</taxon>
        <taxon>Basidiomycota</taxon>
        <taxon>Agaricomycotina</taxon>
        <taxon>Tremellomycetes</taxon>
        <taxon>Tremellales</taxon>
        <taxon>Cryptococcaceae</taxon>
        <taxon>Kwoniella</taxon>
    </lineage>
</organism>
<dbReference type="EMBL" id="CP144100">
    <property type="protein sequence ID" value="WWC87990.1"/>
    <property type="molecule type" value="Genomic_DNA"/>
</dbReference>